<evidence type="ECO:0000313" key="4">
    <source>
        <dbReference type="Proteomes" id="UP000271256"/>
    </source>
</evidence>
<dbReference type="EMBL" id="RBWE01000001">
    <property type="protein sequence ID" value="RKO66352.1"/>
    <property type="molecule type" value="Genomic_DNA"/>
</dbReference>
<name>A0A494WVV3_9FIRM</name>
<dbReference type="InterPro" id="IPR001387">
    <property type="entry name" value="Cro/C1-type_HTH"/>
</dbReference>
<proteinExistence type="predicted"/>
<accession>A0A494WVV3</accession>
<comment type="caution">
    <text evidence="3">The sequence shown here is derived from an EMBL/GenBank/DDBJ whole genome shotgun (WGS) entry which is preliminary data.</text>
</comment>
<dbReference type="AlphaFoldDB" id="A0A494WVV3"/>
<dbReference type="InterPro" id="IPR010982">
    <property type="entry name" value="Lambda_DNA-bd_dom_sf"/>
</dbReference>
<evidence type="ECO:0000259" key="2">
    <source>
        <dbReference type="PROSITE" id="PS50943"/>
    </source>
</evidence>
<dbReference type="PROSITE" id="PS50943">
    <property type="entry name" value="HTH_CROC1"/>
    <property type="match status" value="1"/>
</dbReference>
<dbReference type="OrthoDB" id="428540at2"/>
<reference evidence="3 4" key="1">
    <citation type="submission" date="2018-10" db="EMBL/GenBank/DDBJ databases">
        <authorList>
            <person name="Grouzdev D.S."/>
            <person name="Krutkina M.S."/>
            <person name="Tourova T.P."/>
            <person name="Nazina T.N."/>
        </authorList>
    </citation>
    <scope>NUCLEOTIDE SEQUENCE [LARGE SCALE GENOMIC DNA]</scope>
    <source>
        <strain evidence="3 4">435</strain>
    </source>
</reference>
<gene>
    <name evidence="3" type="ORF">D7024_04945</name>
</gene>
<dbReference type="SMART" id="SM00530">
    <property type="entry name" value="HTH_XRE"/>
    <property type="match status" value="1"/>
</dbReference>
<keyword evidence="4" id="KW-1185">Reference proteome</keyword>
<dbReference type="Proteomes" id="UP000271256">
    <property type="component" value="Unassembled WGS sequence"/>
</dbReference>
<dbReference type="Pfam" id="PF01381">
    <property type="entry name" value="HTH_3"/>
    <property type="match status" value="1"/>
</dbReference>
<dbReference type="RefSeq" id="WP_121450788.1">
    <property type="nucleotide sequence ID" value="NZ_RBWE01000001.1"/>
</dbReference>
<dbReference type="PANTHER" id="PTHR46558:SF11">
    <property type="entry name" value="HTH-TYPE TRANSCRIPTIONAL REGULATOR XRE"/>
    <property type="match status" value="1"/>
</dbReference>
<dbReference type="Gene3D" id="1.10.260.40">
    <property type="entry name" value="lambda repressor-like DNA-binding domains"/>
    <property type="match status" value="1"/>
</dbReference>
<keyword evidence="1" id="KW-0238">DNA-binding</keyword>
<organism evidence="3 4">
    <name type="scientific">Desulfofundulus salinus</name>
    <dbReference type="NCBI Taxonomy" id="2419843"/>
    <lineage>
        <taxon>Bacteria</taxon>
        <taxon>Bacillati</taxon>
        <taxon>Bacillota</taxon>
        <taxon>Clostridia</taxon>
        <taxon>Eubacteriales</taxon>
        <taxon>Peptococcaceae</taxon>
        <taxon>Desulfofundulus</taxon>
    </lineage>
</organism>
<protein>
    <submittedName>
        <fullName evidence="3">XRE family transcriptional regulator</fullName>
    </submittedName>
</protein>
<evidence type="ECO:0000256" key="1">
    <source>
        <dbReference type="ARBA" id="ARBA00023125"/>
    </source>
</evidence>
<feature type="domain" description="HTH cro/C1-type" evidence="2">
    <location>
        <begin position="7"/>
        <end position="61"/>
    </location>
</feature>
<sequence>MGLRHNLIKARTNKNLKQVDVARYLGLAKSTYCEIEHGHHNPSWEVAQRLEKFFGIPVGELLAISRDETGPGGE</sequence>
<evidence type="ECO:0000313" key="3">
    <source>
        <dbReference type="EMBL" id="RKO66352.1"/>
    </source>
</evidence>
<dbReference type="PANTHER" id="PTHR46558">
    <property type="entry name" value="TRACRIPTIONAL REGULATORY PROTEIN-RELATED-RELATED"/>
    <property type="match status" value="1"/>
</dbReference>
<dbReference type="GO" id="GO:0003677">
    <property type="term" value="F:DNA binding"/>
    <property type="evidence" value="ECO:0007669"/>
    <property type="project" value="UniProtKB-KW"/>
</dbReference>
<dbReference type="SUPFAM" id="SSF47413">
    <property type="entry name" value="lambda repressor-like DNA-binding domains"/>
    <property type="match status" value="1"/>
</dbReference>
<dbReference type="CDD" id="cd00093">
    <property type="entry name" value="HTH_XRE"/>
    <property type="match status" value="1"/>
</dbReference>